<feature type="domain" description="Type II secretion system protein GspG C-terminal" evidence="11">
    <location>
        <begin position="59"/>
        <end position="158"/>
    </location>
</feature>
<keyword evidence="4" id="KW-1003">Cell membrane</keyword>
<evidence type="ECO:0000256" key="6">
    <source>
        <dbReference type="ARBA" id="ARBA00022519"/>
    </source>
</evidence>
<evidence type="ECO:0000256" key="1">
    <source>
        <dbReference type="ARBA" id="ARBA00004377"/>
    </source>
</evidence>
<feature type="transmembrane region" description="Helical" evidence="10">
    <location>
        <begin position="36"/>
        <end position="60"/>
    </location>
</feature>
<dbReference type="InterPro" id="IPR010054">
    <property type="entry name" value="Type2_sec_GspG"/>
</dbReference>
<organism evidence="12 13">
    <name type="scientific">Acidiphilium rubrum</name>
    <dbReference type="NCBI Taxonomy" id="526"/>
    <lineage>
        <taxon>Bacteria</taxon>
        <taxon>Pseudomonadati</taxon>
        <taxon>Pseudomonadota</taxon>
        <taxon>Alphaproteobacteria</taxon>
        <taxon>Acetobacterales</taxon>
        <taxon>Acidocellaceae</taxon>
        <taxon>Acidiphilium</taxon>
    </lineage>
</organism>
<keyword evidence="5" id="KW-0488">Methylation</keyword>
<evidence type="ECO:0000256" key="10">
    <source>
        <dbReference type="SAM" id="Phobius"/>
    </source>
</evidence>
<dbReference type="Pfam" id="PF08334">
    <property type="entry name" value="T2SSG"/>
    <property type="match status" value="1"/>
</dbReference>
<dbReference type="InterPro" id="IPR012902">
    <property type="entry name" value="N_methyl_site"/>
</dbReference>
<protein>
    <recommendedName>
        <fullName evidence="3">Type II secretion system core protein G</fullName>
    </recommendedName>
</protein>
<dbReference type="EMBL" id="FTNE01000011">
    <property type="protein sequence ID" value="SIQ91155.1"/>
    <property type="molecule type" value="Genomic_DNA"/>
</dbReference>
<dbReference type="InterPro" id="IPR045584">
    <property type="entry name" value="Pilin-like"/>
</dbReference>
<evidence type="ECO:0000256" key="4">
    <source>
        <dbReference type="ARBA" id="ARBA00022475"/>
    </source>
</evidence>
<dbReference type="InterPro" id="IPR013545">
    <property type="entry name" value="T2SS_protein-GspG_C"/>
</dbReference>
<comment type="caution">
    <text evidence="12">The sequence shown here is derived from an EMBL/GenBank/DDBJ whole genome shotgun (WGS) entry which is preliminary data.</text>
</comment>
<evidence type="ECO:0000256" key="7">
    <source>
        <dbReference type="ARBA" id="ARBA00022692"/>
    </source>
</evidence>
<evidence type="ECO:0000256" key="5">
    <source>
        <dbReference type="ARBA" id="ARBA00022481"/>
    </source>
</evidence>
<name>A0A8G2CL35_ACIRU</name>
<evidence type="ECO:0000259" key="11">
    <source>
        <dbReference type="Pfam" id="PF08334"/>
    </source>
</evidence>
<gene>
    <name evidence="12" type="ORF">SAMN05421828_111112</name>
</gene>
<dbReference type="Gene3D" id="3.30.700.10">
    <property type="entry name" value="Glycoprotein, Type 4 Pilin"/>
    <property type="match status" value="1"/>
</dbReference>
<dbReference type="NCBIfam" id="TIGR01710">
    <property type="entry name" value="typeII_sec_gspG"/>
    <property type="match status" value="1"/>
</dbReference>
<dbReference type="Pfam" id="PF07963">
    <property type="entry name" value="N_methyl"/>
    <property type="match status" value="1"/>
</dbReference>
<evidence type="ECO:0000256" key="3">
    <source>
        <dbReference type="ARBA" id="ARBA00020042"/>
    </source>
</evidence>
<keyword evidence="9 10" id="KW-0472">Membrane</keyword>
<dbReference type="RefSeq" id="WP_281174437.1">
    <property type="nucleotide sequence ID" value="NZ_FTNE01000011.1"/>
</dbReference>
<keyword evidence="8 10" id="KW-1133">Transmembrane helix</keyword>
<dbReference type="PROSITE" id="PS00409">
    <property type="entry name" value="PROKAR_NTER_METHYL"/>
    <property type="match status" value="1"/>
</dbReference>
<evidence type="ECO:0000256" key="9">
    <source>
        <dbReference type="ARBA" id="ARBA00023136"/>
    </source>
</evidence>
<dbReference type="InterPro" id="IPR000983">
    <property type="entry name" value="Bac_GSPG_pilin"/>
</dbReference>
<comment type="similarity">
    <text evidence="2">Belongs to the GSP G family.</text>
</comment>
<dbReference type="AlphaFoldDB" id="A0A8G2CL35"/>
<evidence type="ECO:0000256" key="2">
    <source>
        <dbReference type="ARBA" id="ARBA00009984"/>
    </source>
</evidence>
<dbReference type="Proteomes" id="UP000186308">
    <property type="component" value="Unassembled WGS sequence"/>
</dbReference>
<dbReference type="PANTHER" id="PTHR30093">
    <property type="entry name" value="GENERAL SECRETION PATHWAY PROTEIN G"/>
    <property type="match status" value="1"/>
</dbReference>
<reference evidence="12 13" key="1">
    <citation type="submission" date="2017-01" db="EMBL/GenBank/DDBJ databases">
        <authorList>
            <person name="Varghese N."/>
            <person name="Submissions S."/>
        </authorList>
    </citation>
    <scope>NUCLEOTIDE SEQUENCE [LARGE SCALE GENOMIC DNA]</scope>
    <source>
        <strain evidence="12 13">ATCC 35905</strain>
    </source>
</reference>
<accession>A0A8G2CL35</accession>
<keyword evidence="13" id="KW-1185">Reference proteome</keyword>
<comment type="subcellular location">
    <subcellularLocation>
        <location evidence="1">Cell inner membrane</location>
        <topology evidence="1">Single-pass membrane protein</topology>
    </subcellularLocation>
</comment>
<keyword evidence="7 10" id="KW-0812">Transmembrane</keyword>
<dbReference type="GO" id="GO:0015627">
    <property type="term" value="C:type II protein secretion system complex"/>
    <property type="evidence" value="ECO:0007669"/>
    <property type="project" value="InterPro"/>
</dbReference>
<dbReference type="PRINTS" id="PR00813">
    <property type="entry name" value="BCTERIALGSPG"/>
</dbReference>
<keyword evidence="6" id="KW-0997">Cell inner membrane</keyword>
<dbReference type="SUPFAM" id="SSF54523">
    <property type="entry name" value="Pili subunits"/>
    <property type="match status" value="1"/>
</dbReference>
<evidence type="ECO:0000313" key="12">
    <source>
        <dbReference type="EMBL" id="SIQ91155.1"/>
    </source>
</evidence>
<proteinExistence type="inferred from homology"/>
<evidence type="ECO:0000313" key="13">
    <source>
        <dbReference type="Proteomes" id="UP000186308"/>
    </source>
</evidence>
<dbReference type="GO" id="GO:0015628">
    <property type="term" value="P:protein secretion by the type II secretion system"/>
    <property type="evidence" value="ECO:0007669"/>
    <property type="project" value="InterPro"/>
</dbReference>
<sequence length="165" mass="18008">MHSNKPRRMVSHLRDLINRRLFRAVEPVTPSGEAGFTLLEIMVVIVIIGLLIGIVAPAVLHQLGRARVSIAGQSIERLESVLDMYKLDTGSYPTTEQGLEALVAQPAGVENWNGPYVKAGKLPVDPWNHPYIYRDPSDRAGMAYDLCSRGPNAAASGAPHLICNK</sequence>
<dbReference type="NCBIfam" id="TIGR02532">
    <property type="entry name" value="IV_pilin_GFxxxE"/>
    <property type="match status" value="1"/>
</dbReference>
<evidence type="ECO:0000256" key="8">
    <source>
        <dbReference type="ARBA" id="ARBA00022989"/>
    </source>
</evidence>
<dbReference type="GO" id="GO:0005886">
    <property type="term" value="C:plasma membrane"/>
    <property type="evidence" value="ECO:0007669"/>
    <property type="project" value="UniProtKB-SubCell"/>
</dbReference>
<dbReference type="PANTHER" id="PTHR30093:SF44">
    <property type="entry name" value="TYPE II SECRETION SYSTEM CORE PROTEIN G"/>
    <property type="match status" value="1"/>
</dbReference>